<evidence type="ECO:0000259" key="2">
    <source>
        <dbReference type="Pfam" id="PF13387"/>
    </source>
</evidence>
<reference evidence="5" key="1">
    <citation type="submission" date="2016-10" db="EMBL/GenBank/DDBJ databases">
        <authorList>
            <person name="Varghese N."/>
            <person name="Submissions S."/>
        </authorList>
    </citation>
    <scope>NUCLEOTIDE SEQUENCE [LARGE SCALE GENOMIC DNA]</scope>
    <source>
        <strain evidence="5">NRRL B-51270</strain>
    </source>
</reference>
<dbReference type="Gene3D" id="3.40.390.10">
    <property type="entry name" value="Collagenase (Catalytic Domain)"/>
    <property type="match status" value="1"/>
</dbReference>
<sequence length="652" mass="73536">MNDTYTALRSILVTLILCLCFSAKAAALQLLFDDPTLTPLERQITLDLLDQAHRSLPPTMVERLDRSVEVSWSRRLPPHVIGRATVAGQLWLNRQWLAPLVAAVGDSPFDERSHGGLRKELLSTVIHELGHMYDRAQTGPSEQRGTLRRCRWQFQSTGVVGLSAACRGSGQRRHSLSDDPRVLDLAGWSELTGGRGQRYLASDRPDRTPDAYELKSPAEFAAVNLEYFLLDPEYACRRPELYDYFADHFDWAPPRAACGQSYPYLRAGLRDDHPVVGSIDPSRLYAVHYLLAEPNREWASRWGHSMLRVVLCAPGRAPGPDCLLDLEHHLVLSFRAFVNDLQLSSWDGLTGEYPSRLFILPLGQVVDEYTRLELRGLQSIPLELSAEQRADLIRQAAQLHWSYDGRYYFVSNNCAVETLKLLRIGTRDSRLATLESITPTGLLQALDARGMADLEVINDRNAALRRGYYFDSQRQRYERMLMVVRDELPIQAEDLDGWLELPAASRRSVIQQAGRRASAALLVLEQAAHDRHMMLAQQEVKRLYLSQPQGDGAAAGHLVEQLLAQSAFLSRPASLSVSGYGLPQPEEWALMQDQARRRHSELKQLAESVEQMLPGLLSPDRQRELEGAKHNLELLAERIRTMHRASGGMQLH</sequence>
<feature type="chain" id="PRO_5009253610" evidence="1">
    <location>
        <begin position="26"/>
        <end position="652"/>
    </location>
</feature>
<feature type="signal peptide" evidence="1">
    <location>
        <begin position="1"/>
        <end position="25"/>
    </location>
</feature>
<dbReference type="Pfam" id="PF13387">
    <property type="entry name" value="Lnb_N"/>
    <property type="match status" value="1"/>
</dbReference>
<proteinExistence type="predicted"/>
<accession>A0A1H1LK65</accession>
<dbReference type="Pfam" id="PF25226">
    <property type="entry name" value="DUF7844"/>
    <property type="match status" value="1"/>
</dbReference>
<dbReference type="Proteomes" id="UP000243207">
    <property type="component" value="Chromosome I"/>
</dbReference>
<dbReference type="InterPro" id="IPR025178">
    <property type="entry name" value="Lnb_N"/>
</dbReference>
<evidence type="ECO:0000313" key="5">
    <source>
        <dbReference type="Proteomes" id="UP000243207"/>
    </source>
</evidence>
<organism evidence="4 5">
    <name type="scientific">Halopseudomonas xinjiangensis</name>
    <dbReference type="NCBI Taxonomy" id="487184"/>
    <lineage>
        <taxon>Bacteria</taxon>
        <taxon>Pseudomonadati</taxon>
        <taxon>Pseudomonadota</taxon>
        <taxon>Gammaproteobacteria</taxon>
        <taxon>Pseudomonadales</taxon>
        <taxon>Pseudomonadaceae</taxon>
        <taxon>Halopseudomonas</taxon>
    </lineage>
</organism>
<name>A0A1H1LK65_9GAMM</name>
<evidence type="ECO:0000313" key="4">
    <source>
        <dbReference type="EMBL" id="SDR74395.1"/>
    </source>
</evidence>
<dbReference type="InterPro" id="IPR024079">
    <property type="entry name" value="MetalloPept_cat_dom_sf"/>
</dbReference>
<dbReference type="GO" id="GO:0008237">
    <property type="term" value="F:metallopeptidase activity"/>
    <property type="evidence" value="ECO:0007669"/>
    <property type="project" value="InterPro"/>
</dbReference>
<feature type="domain" description="Lnb N-terminal periplasmic" evidence="2">
    <location>
        <begin position="278"/>
        <end position="446"/>
    </location>
</feature>
<dbReference type="AlphaFoldDB" id="A0A1H1LK65"/>
<dbReference type="InterPro" id="IPR057166">
    <property type="entry name" value="DUF7844"/>
</dbReference>
<evidence type="ECO:0000256" key="1">
    <source>
        <dbReference type="SAM" id="SignalP"/>
    </source>
</evidence>
<gene>
    <name evidence="4" type="ORF">SAMN05216421_0196</name>
</gene>
<dbReference type="EMBL" id="LT629736">
    <property type="protein sequence ID" value="SDR74395.1"/>
    <property type="molecule type" value="Genomic_DNA"/>
</dbReference>
<feature type="domain" description="DUF7844" evidence="3">
    <location>
        <begin position="30"/>
        <end position="257"/>
    </location>
</feature>
<keyword evidence="1" id="KW-0732">Signal</keyword>
<evidence type="ECO:0000259" key="3">
    <source>
        <dbReference type="Pfam" id="PF25226"/>
    </source>
</evidence>
<protein>
    <submittedName>
        <fullName evidence="4">Uncharacterized protein</fullName>
    </submittedName>
</protein>
<keyword evidence="5" id="KW-1185">Reference proteome</keyword>
<dbReference type="STRING" id="487184.SAMN05216421_0196"/>